<dbReference type="SMART" id="SM00854">
    <property type="entry name" value="PGA_cap"/>
    <property type="match status" value="1"/>
</dbReference>
<dbReference type="Proteomes" id="UP000184550">
    <property type="component" value="Unassembled WGS sequence"/>
</dbReference>
<comment type="similarity">
    <text evidence="1">Belongs to the CapA family.</text>
</comment>
<keyword evidence="4" id="KW-1185">Reference proteome</keyword>
<dbReference type="RefSeq" id="WP_083625842.1">
    <property type="nucleotide sequence ID" value="NZ_LR734880.1"/>
</dbReference>
<evidence type="ECO:0000259" key="2">
    <source>
        <dbReference type="SMART" id="SM00854"/>
    </source>
</evidence>
<protein>
    <recommendedName>
        <fullName evidence="2">Capsule synthesis protein CapA domain-containing protein</fullName>
    </recommendedName>
</protein>
<dbReference type="CDD" id="cd07381">
    <property type="entry name" value="MPP_CapA"/>
    <property type="match status" value="1"/>
</dbReference>
<dbReference type="SUPFAM" id="SSF56300">
    <property type="entry name" value="Metallo-dependent phosphatases"/>
    <property type="match status" value="1"/>
</dbReference>
<evidence type="ECO:0000313" key="4">
    <source>
        <dbReference type="Proteomes" id="UP000184550"/>
    </source>
</evidence>
<dbReference type="Gene3D" id="3.60.21.10">
    <property type="match status" value="1"/>
</dbReference>
<name>A0A7Z9E308_9CYAN</name>
<dbReference type="OrthoDB" id="9810906at2"/>
<dbReference type="InterPro" id="IPR029052">
    <property type="entry name" value="Metallo-depent_PP-like"/>
</dbReference>
<reference evidence="3" key="1">
    <citation type="submission" date="2019-10" db="EMBL/GenBank/DDBJ databases">
        <authorList>
            <consortium name="Genoscope - CEA"/>
            <person name="William W."/>
        </authorList>
    </citation>
    <scope>NUCLEOTIDE SEQUENCE [LARGE SCALE GENOMIC DNA]</scope>
    <source>
        <strain evidence="3">BBR_PRJEB10992</strain>
    </source>
</reference>
<dbReference type="PROSITE" id="PS51257">
    <property type="entry name" value="PROKAR_LIPOPROTEIN"/>
    <property type="match status" value="1"/>
</dbReference>
<organism evidence="3 4">
    <name type="scientific">Planktothrix serta PCC 8927</name>
    <dbReference type="NCBI Taxonomy" id="671068"/>
    <lineage>
        <taxon>Bacteria</taxon>
        <taxon>Bacillati</taxon>
        <taxon>Cyanobacteriota</taxon>
        <taxon>Cyanophyceae</taxon>
        <taxon>Oscillatoriophycideae</taxon>
        <taxon>Oscillatoriales</taxon>
        <taxon>Microcoleaceae</taxon>
        <taxon>Planktothrix</taxon>
    </lineage>
</organism>
<dbReference type="AlphaFoldDB" id="A0A7Z9E308"/>
<proteinExistence type="inferred from homology"/>
<dbReference type="PANTHER" id="PTHR33393:SF12">
    <property type="entry name" value="CAPSULE BIOSYNTHESIS PROTEIN CAPA"/>
    <property type="match status" value="1"/>
</dbReference>
<dbReference type="EMBL" id="CZCU02000156">
    <property type="protein sequence ID" value="VXD24116.1"/>
    <property type="molecule type" value="Genomic_DNA"/>
</dbReference>
<comment type="caution">
    <text evidence="3">The sequence shown here is derived from an EMBL/GenBank/DDBJ whole genome shotgun (WGS) entry which is preliminary data.</text>
</comment>
<evidence type="ECO:0000313" key="3">
    <source>
        <dbReference type="EMBL" id="VXD24116.1"/>
    </source>
</evidence>
<dbReference type="Pfam" id="PF09587">
    <property type="entry name" value="PGA_cap"/>
    <property type="match status" value="1"/>
</dbReference>
<sequence length="395" mass="43838">MNIRSKNHLITLILTSSFLMLFGGCDRNITPTTTSEVAEVTATQPPKPQPYTKAAELVAVGDLMMHGAQIKSGYNPTTKTYNYDNFFTEVKGILSSGNWIIGNLETTLAGPETGYTGYPLFNAPDPLADAIKKAGFNIISTTNNHSLDRGEKGVLKTLENVKKRGLIPVGTATSAQEAAKIVIVEKNNISMAILGYSYGTNGIPIPKGKNYLVSLIDAKKITQDITKARQSGVDLVTVILHFGLEYQRQPNAEQKALVKQLVNAGANIILGSHPHVVQPYQIIEQTDKLGKPKKAVVIYSMGNFISNQREKYRDLGVVFKVNILKHFPDETTEIKDIKAIPTWVHRYSQNGKYQFRVLPIEQVLKSRKDPLLSPSDYQQLEIDLKNMNRHLNSFQ</sequence>
<gene>
    <name evidence="3" type="ORF">PL8927_790194</name>
</gene>
<accession>A0A7Z9E308</accession>
<dbReference type="InterPro" id="IPR019079">
    <property type="entry name" value="Capsule_synth_CapA"/>
</dbReference>
<dbReference type="InterPro" id="IPR052169">
    <property type="entry name" value="CW_Biosynth-Accessory"/>
</dbReference>
<feature type="domain" description="Capsule synthesis protein CapA" evidence="2">
    <location>
        <begin position="56"/>
        <end position="308"/>
    </location>
</feature>
<dbReference type="PANTHER" id="PTHR33393">
    <property type="entry name" value="POLYGLUTAMINE SYNTHESIS ACCESSORY PROTEIN RV0574C-RELATED"/>
    <property type="match status" value="1"/>
</dbReference>
<evidence type="ECO:0000256" key="1">
    <source>
        <dbReference type="ARBA" id="ARBA00005662"/>
    </source>
</evidence>